<protein>
    <submittedName>
        <fullName evidence="1">Uncharacterized protein</fullName>
    </submittedName>
</protein>
<keyword evidence="2" id="KW-1185">Reference proteome</keyword>
<reference evidence="1 2" key="1">
    <citation type="journal article" date="2019" name="Front. Microbiol.">
        <title>Ammonia Oxidation by the Arctic Terrestrial Thaumarchaeote Candidatus Nitrosocosmicus arcticus Is Stimulated by Increasing Temperatures.</title>
        <authorList>
            <person name="Alves R.J.E."/>
            <person name="Kerou M."/>
            <person name="Zappe A."/>
            <person name="Bittner R."/>
            <person name="Abby S.S."/>
            <person name="Schmidt H.A."/>
            <person name="Pfeifer K."/>
            <person name="Schleper C."/>
        </authorList>
    </citation>
    <scope>NUCLEOTIDE SEQUENCE [LARGE SCALE GENOMIC DNA]</scope>
    <source>
        <strain evidence="1 2">Kfb</strain>
    </source>
</reference>
<dbReference type="RefSeq" id="WP_186434058.1">
    <property type="nucleotide sequence ID" value="NZ_ML675579.1"/>
</dbReference>
<evidence type="ECO:0000313" key="2">
    <source>
        <dbReference type="Proteomes" id="UP000315289"/>
    </source>
</evidence>
<name>A0A557SY88_9ARCH</name>
<gene>
    <name evidence="1" type="ORF">NARC_30284</name>
</gene>
<dbReference type="EMBL" id="VOAH01000003">
    <property type="protein sequence ID" value="TVP41569.1"/>
    <property type="molecule type" value="Genomic_DNA"/>
</dbReference>
<dbReference type="OrthoDB" id="385556at2157"/>
<proteinExistence type="predicted"/>
<dbReference type="AlphaFoldDB" id="A0A557SY88"/>
<organism evidence="1 2">
    <name type="scientific">Candidatus Nitrosocosmicus arcticus</name>
    <dbReference type="NCBI Taxonomy" id="2035267"/>
    <lineage>
        <taxon>Archaea</taxon>
        <taxon>Nitrososphaerota</taxon>
        <taxon>Nitrososphaeria</taxon>
        <taxon>Nitrososphaerales</taxon>
        <taxon>Nitrososphaeraceae</taxon>
        <taxon>Candidatus Nitrosocosmicus</taxon>
    </lineage>
</organism>
<evidence type="ECO:0000313" key="1">
    <source>
        <dbReference type="EMBL" id="TVP41569.1"/>
    </source>
</evidence>
<comment type="caution">
    <text evidence="1">The sequence shown here is derived from an EMBL/GenBank/DDBJ whole genome shotgun (WGS) entry which is preliminary data.</text>
</comment>
<accession>A0A557SY88</accession>
<dbReference type="Proteomes" id="UP000315289">
    <property type="component" value="Unassembled WGS sequence"/>
</dbReference>
<sequence>MAQNNNEIIKVKDDIVAPLIQNISNNENDYDDDPLQQFIYALRAPETRRQYPRRLQVFMDFINIEGDLKQQSKILKGKIDNDKEWFKISLFKFFEF</sequence>